<dbReference type="Gene3D" id="1.10.287.800">
    <property type="entry name" value="protein ne1242"/>
    <property type="match status" value="1"/>
</dbReference>
<accession>A0ABR6WTY5</accession>
<reference evidence="1 2" key="1">
    <citation type="journal article" date="2020" name="mSystems">
        <title>Defining Genomic and Predicted Metabolic Features of the Acetobacterium Genus.</title>
        <authorList>
            <person name="Ross D.E."/>
            <person name="Marshall C.W."/>
            <person name="Gulliver D."/>
            <person name="May H.D."/>
            <person name="Norman R.S."/>
        </authorList>
    </citation>
    <scope>NUCLEOTIDE SEQUENCE [LARGE SCALE GENOMIC DNA]</scope>
    <source>
        <strain evidence="1 2">DSM 8238</strain>
    </source>
</reference>
<dbReference type="RefSeq" id="WP_186841935.1">
    <property type="nucleotide sequence ID" value="NZ_WJBC01000006.1"/>
</dbReference>
<name>A0ABR6WTY5_9FIRM</name>
<proteinExistence type="predicted"/>
<dbReference type="Proteomes" id="UP000603234">
    <property type="component" value="Unassembled WGS sequence"/>
</dbReference>
<protein>
    <recommendedName>
        <fullName evidence="3">CRISPR type III-B/RAMP module-associated protein Cmr5</fullName>
    </recommendedName>
</protein>
<evidence type="ECO:0008006" key="3">
    <source>
        <dbReference type="Google" id="ProtNLM"/>
    </source>
</evidence>
<comment type="caution">
    <text evidence="1">The sequence shown here is derived from an EMBL/GenBank/DDBJ whole genome shotgun (WGS) entry which is preliminary data.</text>
</comment>
<gene>
    <name evidence="1" type="ORF">GH808_06315</name>
</gene>
<sequence length="130" mass="15345">MINYETYLTEKNILTFEESLEIYNQLAIENDFNDETTKMLWNKLIESAVSYAAIRSRWHLYSREERMEKDAGRTASHNAFISSLNMFCRFQQKNGLSTAWREKLGDEKDCRKKIGDFACFIAYIYGINAR</sequence>
<evidence type="ECO:0000313" key="1">
    <source>
        <dbReference type="EMBL" id="MBC3804050.1"/>
    </source>
</evidence>
<organism evidence="1 2">
    <name type="scientific">Acetobacterium fimetarium</name>
    <dbReference type="NCBI Taxonomy" id="52691"/>
    <lineage>
        <taxon>Bacteria</taxon>
        <taxon>Bacillati</taxon>
        <taxon>Bacillota</taxon>
        <taxon>Clostridia</taxon>
        <taxon>Eubacteriales</taxon>
        <taxon>Eubacteriaceae</taxon>
        <taxon>Acetobacterium</taxon>
    </lineage>
</organism>
<keyword evidence="2" id="KW-1185">Reference proteome</keyword>
<evidence type="ECO:0000313" key="2">
    <source>
        <dbReference type="Proteomes" id="UP000603234"/>
    </source>
</evidence>
<dbReference type="EMBL" id="WJBC01000006">
    <property type="protein sequence ID" value="MBC3804050.1"/>
    <property type="molecule type" value="Genomic_DNA"/>
</dbReference>